<keyword evidence="2" id="KW-1133">Transmembrane helix</keyword>
<gene>
    <name evidence="3" type="ORF">SAMN05421504_10312</name>
</gene>
<organism evidence="3 4">
    <name type="scientific">Amycolatopsis xylanica</name>
    <dbReference type="NCBI Taxonomy" id="589385"/>
    <lineage>
        <taxon>Bacteria</taxon>
        <taxon>Bacillati</taxon>
        <taxon>Actinomycetota</taxon>
        <taxon>Actinomycetes</taxon>
        <taxon>Pseudonocardiales</taxon>
        <taxon>Pseudonocardiaceae</taxon>
        <taxon>Amycolatopsis</taxon>
    </lineage>
</organism>
<dbReference type="Proteomes" id="UP000199515">
    <property type="component" value="Unassembled WGS sequence"/>
</dbReference>
<feature type="transmembrane region" description="Helical" evidence="2">
    <location>
        <begin position="36"/>
        <end position="59"/>
    </location>
</feature>
<keyword evidence="2" id="KW-0472">Membrane</keyword>
<keyword evidence="4" id="KW-1185">Reference proteome</keyword>
<feature type="region of interest" description="Disordered" evidence="1">
    <location>
        <begin position="90"/>
        <end position="117"/>
    </location>
</feature>
<dbReference type="AlphaFoldDB" id="A0A1H3CEY6"/>
<proteinExistence type="predicted"/>
<feature type="compositionally biased region" description="Basic and acidic residues" evidence="1">
    <location>
        <begin position="90"/>
        <end position="111"/>
    </location>
</feature>
<protein>
    <submittedName>
        <fullName evidence="3">Uncharacterized protein</fullName>
    </submittedName>
</protein>
<name>A0A1H3CEY6_9PSEU</name>
<evidence type="ECO:0000313" key="3">
    <source>
        <dbReference type="EMBL" id="SDX52676.1"/>
    </source>
</evidence>
<evidence type="ECO:0000256" key="1">
    <source>
        <dbReference type="SAM" id="MobiDB-lite"/>
    </source>
</evidence>
<evidence type="ECO:0000256" key="2">
    <source>
        <dbReference type="SAM" id="Phobius"/>
    </source>
</evidence>
<reference evidence="3 4" key="1">
    <citation type="submission" date="2016-10" db="EMBL/GenBank/DDBJ databases">
        <authorList>
            <person name="de Groot N.N."/>
        </authorList>
    </citation>
    <scope>NUCLEOTIDE SEQUENCE [LARGE SCALE GENOMIC DNA]</scope>
    <source>
        <strain evidence="3 4">CPCC 202699</strain>
    </source>
</reference>
<keyword evidence="2" id="KW-0812">Transmembrane</keyword>
<sequence length="150" mass="15925">MTNPTPDAPEFPAAEGYVYEQPAAPMAAPPKPKKTGLIVLSVLAVLLLGGAATFGVLYFKEKDHAKSLSLELDSTKKDLTASALRENAAKADLSKEQDLRNKAEEAQKKAESASVSNKACHDAANNLRAAAISQDQKKVEAALESVFLNC</sequence>
<evidence type="ECO:0000313" key="4">
    <source>
        <dbReference type="Proteomes" id="UP000199515"/>
    </source>
</evidence>
<dbReference type="EMBL" id="FNON01000003">
    <property type="protein sequence ID" value="SDX52676.1"/>
    <property type="molecule type" value="Genomic_DNA"/>
</dbReference>
<dbReference type="RefSeq" id="WP_091289150.1">
    <property type="nucleotide sequence ID" value="NZ_FNON01000003.1"/>
</dbReference>
<accession>A0A1H3CEY6</accession>